<accession>A0AAV7VEA2</accession>
<reference evidence="2" key="1">
    <citation type="journal article" date="2022" name="bioRxiv">
        <title>Sequencing and chromosome-scale assembly of the giantPleurodeles waltlgenome.</title>
        <authorList>
            <person name="Brown T."/>
            <person name="Elewa A."/>
            <person name="Iarovenko S."/>
            <person name="Subramanian E."/>
            <person name="Araus A.J."/>
            <person name="Petzold A."/>
            <person name="Susuki M."/>
            <person name="Suzuki K.-i.T."/>
            <person name="Hayashi T."/>
            <person name="Toyoda A."/>
            <person name="Oliveira C."/>
            <person name="Osipova E."/>
            <person name="Leigh N.D."/>
            <person name="Simon A."/>
            <person name="Yun M.H."/>
        </authorList>
    </citation>
    <scope>NUCLEOTIDE SEQUENCE</scope>
    <source>
        <strain evidence="2">20211129_DDA</strain>
        <tissue evidence="2">Liver</tissue>
    </source>
</reference>
<dbReference type="EMBL" id="JANPWB010000003">
    <property type="protein sequence ID" value="KAJ1198761.1"/>
    <property type="molecule type" value="Genomic_DNA"/>
</dbReference>
<sequence>MHAPSLYADNMLFYTIDLHQNLTLGGCGLATGHDGCLKRVLCEAAGLGCGQGCCGVTEPLLMTVGVMPGWRRCFLGASRARDPRETGAVQRRPGTEPRAAASSASRSLALPTAARWT</sequence>
<keyword evidence="3" id="KW-1185">Reference proteome</keyword>
<evidence type="ECO:0000313" key="3">
    <source>
        <dbReference type="Proteomes" id="UP001066276"/>
    </source>
</evidence>
<feature type="compositionally biased region" description="Low complexity" evidence="1">
    <location>
        <begin position="97"/>
        <end position="117"/>
    </location>
</feature>
<comment type="caution">
    <text evidence="2">The sequence shown here is derived from an EMBL/GenBank/DDBJ whole genome shotgun (WGS) entry which is preliminary data.</text>
</comment>
<feature type="region of interest" description="Disordered" evidence="1">
    <location>
        <begin position="80"/>
        <end position="117"/>
    </location>
</feature>
<evidence type="ECO:0000313" key="2">
    <source>
        <dbReference type="EMBL" id="KAJ1198761.1"/>
    </source>
</evidence>
<protein>
    <submittedName>
        <fullName evidence="2">Uncharacterized protein</fullName>
    </submittedName>
</protein>
<name>A0AAV7VEA2_PLEWA</name>
<organism evidence="2 3">
    <name type="scientific">Pleurodeles waltl</name>
    <name type="common">Iberian ribbed newt</name>
    <dbReference type="NCBI Taxonomy" id="8319"/>
    <lineage>
        <taxon>Eukaryota</taxon>
        <taxon>Metazoa</taxon>
        <taxon>Chordata</taxon>
        <taxon>Craniata</taxon>
        <taxon>Vertebrata</taxon>
        <taxon>Euteleostomi</taxon>
        <taxon>Amphibia</taxon>
        <taxon>Batrachia</taxon>
        <taxon>Caudata</taxon>
        <taxon>Salamandroidea</taxon>
        <taxon>Salamandridae</taxon>
        <taxon>Pleurodelinae</taxon>
        <taxon>Pleurodeles</taxon>
    </lineage>
</organism>
<evidence type="ECO:0000256" key="1">
    <source>
        <dbReference type="SAM" id="MobiDB-lite"/>
    </source>
</evidence>
<dbReference type="AlphaFoldDB" id="A0AAV7VEA2"/>
<proteinExistence type="predicted"/>
<gene>
    <name evidence="2" type="ORF">NDU88_002600</name>
</gene>
<dbReference type="Proteomes" id="UP001066276">
    <property type="component" value="Chromosome 2_1"/>
</dbReference>